<gene>
    <name evidence="3" type="ORF">JXQ802_LOCUS6890</name>
    <name evidence="4" type="ORF">JXQ802_LOCUS7013</name>
    <name evidence="5" type="ORF">PYM288_LOCUS9054</name>
</gene>
<proteinExistence type="predicted"/>
<feature type="signal peptide" evidence="1">
    <location>
        <begin position="1"/>
        <end position="23"/>
    </location>
</feature>
<evidence type="ECO:0000313" key="4">
    <source>
        <dbReference type="EMBL" id="CAF0857606.1"/>
    </source>
</evidence>
<evidence type="ECO:0000259" key="2">
    <source>
        <dbReference type="Pfam" id="PF00087"/>
    </source>
</evidence>
<reference evidence="3" key="1">
    <citation type="submission" date="2021-02" db="EMBL/GenBank/DDBJ databases">
        <authorList>
            <person name="Nowell W R."/>
        </authorList>
    </citation>
    <scope>NUCLEOTIDE SEQUENCE</scope>
</reference>
<dbReference type="AlphaFoldDB" id="A0A813WGK5"/>
<comment type="caution">
    <text evidence="3">The sequence shown here is derived from an EMBL/GenBank/DDBJ whole genome shotgun (WGS) entry which is preliminary data.</text>
</comment>
<protein>
    <recommendedName>
        <fullName evidence="2">Snake toxin/toxin-like domain-containing protein</fullName>
    </recommendedName>
</protein>
<dbReference type="Proteomes" id="UP000663870">
    <property type="component" value="Unassembled WGS sequence"/>
</dbReference>
<sequence>MLIKGSLLLVFTIILLNNMKIECGIIQCYSCSDCGDSILTNENIIQTTKDEDQCIKTIIKTGINSEGQKTINRGASSQCRPYSSELISIDCCQSDFCNK</sequence>
<dbReference type="InterPro" id="IPR045860">
    <property type="entry name" value="Snake_toxin-like_sf"/>
</dbReference>
<dbReference type="EMBL" id="CAJNOL010000111">
    <property type="protein sequence ID" value="CAF0855054.1"/>
    <property type="molecule type" value="Genomic_DNA"/>
</dbReference>
<dbReference type="InterPro" id="IPR035076">
    <property type="entry name" value="Toxin/TOLIP"/>
</dbReference>
<evidence type="ECO:0000313" key="3">
    <source>
        <dbReference type="EMBL" id="CAF0855054.1"/>
    </source>
</evidence>
<evidence type="ECO:0000313" key="5">
    <source>
        <dbReference type="EMBL" id="CAF0891643.1"/>
    </source>
</evidence>
<dbReference type="Gene3D" id="2.10.60.10">
    <property type="entry name" value="CD59"/>
    <property type="match status" value="1"/>
</dbReference>
<name>A0A813WGK5_9BILA</name>
<feature type="domain" description="Snake toxin/toxin-like" evidence="2">
    <location>
        <begin position="27"/>
        <end position="98"/>
    </location>
</feature>
<dbReference type="Proteomes" id="UP000663854">
    <property type="component" value="Unassembled WGS sequence"/>
</dbReference>
<dbReference type="EMBL" id="CAJNOL010000114">
    <property type="protein sequence ID" value="CAF0857606.1"/>
    <property type="molecule type" value="Genomic_DNA"/>
</dbReference>
<organism evidence="3 6">
    <name type="scientific">Rotaria sordida</name>
    <dbReference type="NCBI Taxonomy" id="392033"/>
    <lineage>
        <taxon>Eukaryota</taxon>
        <taxon>Metazoa</taxon>
        <taxon>Spiralia</taxon>
        <taxon>Gnathifera</taxon>
        <taxon>Rotifera</taxon>
        <taxon>Eurotatoria</taxon>
        <taxon>Bdelloidea</taxon>
        <taxon>Philodinida</taxon>
        <taxon>Philodinidae</taxon>
        <taxon>Rotaria</taxon>
    </lineage>
</organism>
<keyword evidence="6" id="KW-1185">Reference proteome</keyword>
<evidence type="ECO:0000256" key="1">
    <source>
        <dbReference type="SAM" id="SignalP"/>
    </source>
</evidence>
<feature type="chain" id="PRO_5036223359" description="Snake toxin/toxin-like domain-containing protein" evidence="1">
    <location>
        <begin position="24"/>
        <end position="99"/>
    </location>
</feature>
<dbReference type="Pfam" id="PF00087">
    <property type="entry name" value="Toxin_TOLIP"/>
    <property type="match status" value="1"/>
</dbReference>
<dbReference type="SUPFAM" id="SSF57302">
    <property type="entry name" value="Snake toxin-like"/>
    <property type="match status" value="1"/>
</dbReference>
<keyword evidence="1" id="KW-0732">Signal</keyword>
<accession>A0A813WGK5</accession>
<evidence type="ECO:0000313" key="6">
    <source>
        <dbReference type="Proteomes" id="UP000663870"/>
    </source>
</evidence>
<dbReference type="EMBL" id="CAJNOH010000127">
    <property type="protein sequence ID" value="CAF0891643.1"/>
    <property type="molecule type" value="Genomic_DNA"/>
</dbReference>